<protein>
    <submittedName>
        <fullName evidence="2">Uncharacterized protein</fullName>
    </submittedName>
</protein>
<sequence>MKLKLVSLDGTSIWMLFMRDGGSQFQTWFSSPPSSIDHVDQSYIENRLRENLTYKEYLFIKEEYKKKYQELMKELILSKEEMEFLKDLGRELKEQDNLGTAKPLVWQIREDKKVFGLDPLYAEDRVCIVDCEGNTFYTVEEAMEDIEDWHYSNDEEVPQKVKEMDDLEELFNYMSDELGMDDLHYTGYEETHEYKGAFLTRKAAEIHLKKNHYHYKNGTVYCNHGWRNPELKRLLEIVEKFADIVDGKK</sequence>
<keyword evidence="1" id="KW-0175">Coiled coil</keyword>
<comment type="caution">
    <text evidence="2">The sequence shown here is derived from an EMBL/GenBank/DDBJ whole genome shotgun (WGS) entry which is preliminary data.</text>
</comment>
<dbReference type="RefSeq" id="WP_134118218.1">
    <property type="nucleotide sequence ID" value="NZ_SOEG01000030.1"/>
</dbReference>
<evidence type="ECO:0000313" key="3">
    <source>
        <dbReference type="Proteomes" id="UP000295832"/>
    </source>
</evidence>
<accession>A0A4R8GX35</accession>
<gene>
    <name evidence="2" type="ORF">C7959_13027</name>
</gene>
<reference evidence="2 3" key="1">
    <citation type="submission" date="2019-03" db="EMBL/GenBank/DDBJ databases">
        <title>Subsurface microbial communities from deep shales in Ohio and West Virginia, USA.</title>
        <authorList>
            <person name="Wrighton K."/>
        </authorList>
    </citation>
    <scope>NUCLEOTIDE SEQUENCE [LARGE SCALE GENOMIC DNA]</scope>
    <source>
        <strain evidence="2 3">MSL 6dP</strain>
    </source>
</reference>
<evidence type="ECO:0000313" key="2">
    <source>
        <dbReference type="EMBL" id="TDX48300.1"/>
    </source>
</evidence>
<evidence type="ECO:0000256" key="1">
    <source>
        <dbReference type="SAM" id="Coils"/>
    </source>
</evidence>
<dbReference type="AlphaFoldDB" id="A0A4R8GX35"/>
<name>A0A4R8GX35_9FIRM</name>
<dbReference type="EMBL" id="SOEG01000030">
    <property type="protein sequence ID" value="TDX48300.1"/>
    <property type="molecule type" value="Genomic_DNA"/>
</dbReference>
<dbReference type="Proteomes" id="UP000295832">
    <property type="component" value="Unassembled WGS sequence"/>
</dbReference>
<feature type="coiled-coil region" evidence="1">
    <location>
        <begin position="54"/>
        <end position="88"/>
    </location>
</feature>
<organism evidence="2 3">
    <name type="scientific">Orenia marismortui</name>
    <dbReference type="NCBI Taxonomy" id="46469"/>
    <lineage>
        <taxon>Bacteria</taxon>
        <taxon>Bacillati</taxon>
        <taxon>Bacillota</taxon>
        <taxon>Clostridia</taxon>
        <taxon>Halanaerobiales</taxon>
        <taxon>Halobacteroidaceae</taxon>
        <taxon>Orenia</taxon>
    </lineage>
</organism>
<keyword evidence="3" id="KW-1185">Reference proteome</keyword>
<proteinExistence type="predicted"/>